<evidence type="ECO:0000313" key="2">
    <source>
        <dbReference type="EMBL" id="GBE61410.1"/>
    </source>
</evidence>
<evidence type="ECO:0000313" key="3">
    <source>
        <dbReference type="Proteomes" id="UP000236319"/>
    </source>
</evidence>
<dbReference type="VEuPathDB" id="PiroplasmaDB:BOVATA_029030"/>
<dbReference type="Gene3D" id="3.10.20.90">
    <property type="entry name" value="Phosphatidylinositol 3-kinase Catalytic Subunit, Chain A, domain 1"/>
    <property type="match status" value="1"/>
</dbReference>
<dbReference type="PROSITE" id="PS50033">
    <property type="entry name" value="UBX"/>
    <property type="match status" value="1"/>
</dbReference>
<comment type="caution">
    <text evidence="2">The sequence shown here is derived from an EMBL/GenBank/DDBJ whole genome shotgun (WGS) entry which is preliminary data.</text>
</comment>
<feature type="domain" description="UBX" evidence="1">
    <location>
        <begin position="31"/>
        <end position="126"/>
    </location>
</feature>
<dbReference type="EMBL" id="BDSA01000003">
    <property type="protein sequence ID" value="GBE61410.1"/>
    <property type="molecule type" value="Genomic_DNA"/>
</dbReference>
<dbReference type="GeneID" id="39875180"/>
<accession>A0A2H6KEI5</accession>
<sequence length="129" mass="14571">MAWPTTGGIRLDQSAPTNVKVVPVKDDEDYKEADSLTVAVKINGTTRITRRFDPKCGVNEVFKWVEKHLENSEAAFYTLLQTVPNRRFVKYANGSIEIIKQNDPPMDIGNASLAEAGFESHEMFMFRCD</sequence>
<reference evidence="2 3" key="1">
    <citation type="journal article" date="2017" name="BMC Genomics">
        <title>Whole-genome assembly of Babesia ovata and comparative genomics between closely related pathogens.</title>
        <authorList>
            <person name="Yamagishi J."/>
            <person name="Asada M."/>
            <person name="Hakimi H."/>
            <person name="Tanaka T.Q."/>
            <person name="Sugimoto C."/>
            <person name="Kawazu S."/>
        </authorList>
    </citation>
    <scope>NUCLEOTIDE SEQUENCE [LARGE SCALE GENOMIC DNA]</scope>
    <source>
        <strain evidence="2 3">Miyake</strain>
    </source>
</reference>
<dbReference type="RefSeq" id="XP_028867653.1">
    <property type="nucleotide sequence ID" value="XM_029011820.1"/>
</dbReference>
<dbReference type="OrthoDB" id="10063692at2759"/>
<proteinExistence type="predicted"/>
<dbReference type="InterPro" id="IPR001012">
    <property type="entry name" value="UBX_dom"/>
</dbReference>
<evidence type="ECO:0000259" key="1">
    <source>
        <dbReference type="PROSITE" id="PS50033"/>
    </source>
</evidence>
<dbReference type="SUPFAM" id="SSF54236">
    <property type="entry name" value="Ubiquitin-like"/>
    <property type="match status" value="1"/>
</dbReference>
<protein>
    <submittedName>
        <fullName evidence="2">Machado-joseph disease protein</fullName>
    </submittedName>
</protein>
<name>A0A2H6KEI5_9APIC</name>
<gene>
    <name evidence="2" type="ORF">BOVATA_029030</name>
</gene>
<keyword evidence="3" id="KW-1185">Reference proteome</keyword>
<dbReference type="Pfam" id="PF00789">
    <property type="entry name" value="UBX"/>
    <property type="match status" value="1"/>
</dbReference>
<dbReference type="InterPro" id="IPR029071">
    <property type="entry name" value="Ubiquitin-like_domsf"/>
</dbReference>
<organism evidence="2 3">
    <name type="scientific">Babesia ovata</name>
    <dbReference type="NCBI Taxonomy" id="189622"/>
    <lineage>
        <taxon>Eukaryota</taxon>
        <taxon>Sar</taxon>
        <taxon>Alveolata</taxon>
        <taxon>Apicomplexa</taxon>
        <taxon>Aconoidasida</taxon>
        <taxon>Piroplasmida</taxon>
        <taxon>Babesiidae</taxon>
        <taxon>Babesia</taxon>
    </lineage>
</organism>
<dbReference type="Proteomes" id="UP000236319">
    <property type="component" value="Unassembled WGS sequence"/>
</dbReference>
<dbReference type="AlphaFoldDB" id="A0A2H6KEI5"/>